<keyword evidence="4" id="KW-0285">Flavoprotein</keyword>
<evidence type="ECO:0000256" key="7">
    <source>
        <dbReference type="ARBA" id="ARBA00023002"/>
    </source>
</evidence>
<evidence type="ECO:0000256" key="5">
    <source>
        <dbReference type="ARBA" id="ARBA00022827"/>
    </source>
</evidence>
<gene>
    <name evidence="9" type="ORF">ACFOD4_08590</name>
</gene>
<organism evidence="9 10">
    <name type="scientific">Teichococcus globiformis</name>
    <dbReference type="NCBI Taxonomy" id="2307229"/>
    <lineage>
        <taxon>Bacteria</taxon>
        <taxon>Pseudomonadati</taxon>
        <taxon>Pseudomonadota</taxon>
        <taxon>Alphaproteobacteria</taxon>
        <taxon>Acetobacterales</taxon>
        <taxon>Roseomonadaceae</taxon>
        <taxon>Roseomonas</taxon>
    </lineage>
</organism>
<dbReference type="Proteomes" id="UP001595593">
    <property type="component" value="Unassembled WGS sequence"/>
</dbReference>
<name>A0ABV7FY48_9PROT</name>
<keyword evidence="9" id="KW-0503">Monooxygenase</keyword>
<comment type="cofactor">
    <cofactor evidence="1">
        <name>FAD</name>
        <dbReference type="ChEBI" id="CHEBI:57692"/>
    </cofactor>
</comment>
<dbReference type="InterPro" id="IPR050346">
    <property type="entry name" value="FMO-like"/>
</dbReference>
<dbReference type="PANTHER" id="PTHR23023">
    <property type="entry name" value="DIMETHYLANILINE MONOOXYGENASE"/>
    <property type="match status" value="1"/>
</dbReference>
<keyword evidence="7" id="KW-0560">Oxidoreductase</keyword>
<keyword evidence="5" id="KW-0274">FAD</keyword>
<evidence type="ECO:0000256" key="1">
    <source>
        <dbReference type="ARBA" id="ARBA00001974"/>
    </source>
</evidence>
<proteinExistence type="inferred from homology"/>
<dbReference type="InterPro" id="IPR025700">
    <property type="entry name" value="Lys/Orn_oxygenase"/>
</dbReference>
<accession>A0ABV7FY48</accession>
<comment type="similarity">
    <text evidence="3">Belongs to the lysine N(6)-hydroxylase/L-ornithine N(5)-oxygenase family.</text>
</comment>
<dbReference type="GO" id="GO:0004497">
    <property type="term" value="F:monooxygenase activity"/>
    <property type="evidence" value="ECO:0007669"/>
    <property type="project" value="UniProtKB-KW"/>
</dbReference>
<dbReference type="EMBL" id="JBHRTN010000008">
    <property type="protein sequence ID" value="MFC3125115.1"/>
    <property type="molecule type" value="Genomic_DNA"/>
</dbReference>
<dbReference type="EC" id="1.14.13.148" evidence="8"/>
<sequence length="434" mass="47660">MGTRLAIIGGGPKAVAIAAKAQILREEGLLDCEVHVFEAREIGASWTGRHGYTDGEQALCTPAEKDLGFPYAEMPGAPDAAEKMMARFSWSTFKASRGYADWVDLGRGRSSHGEFAEYLKWAFARSGAILHHGEVTRLEEACGAWQVEWKEAAAAPAETHEAIFDGVVVTGHGPARTMGPTSPRMMDGQGIWLEKERAKVLRLLNTQTVSEGATIVVIGSGGTAAAILAWLVREGFQDLPIHLLAEQATFYSRGNSVFENRLFSDSTQWQLLTYTTRKAFFDRLTRGVVWDAVMNELVHLSSLNFIDGRATNIAAIKAGNLTVQWQRNLTEFELDSGEEEIGETEASLVINATGFDNWWFLKLLPPGTVPPGESERRAFLERLMHGMGEDLTFGDGWTLPRLHAPFQSMLVGPGFASLLALGDMADRVLLPYMK</sequence>
<reference evidence="10" key="1">
    <citation type="journal article" date="2019" name="Int. J. Syst. Evol. Microbiol.">
        <title>The Global Catalogue of Microorganisms (GCM) 10K type strain sequencing project: providing services to taxonomists for standard genome sequencing and annotation.</title>
        <authorList>
            <consortium name="The Broad Institute Genomics Platform"/>
            <consortium name="The Broad Institute Genome Sequencing Center for Infectious Disease"/>
            <person name="Wu L."/>
            <person name="Ma J."/>
        </authorList>
    </citation>
    <scope>NUCLEOTIDE SEQUENCE [LARGE SCALE GENOMIC DNA]</scope>
    <source>
        <strain evidence="10">KCTC 52094</strain>
    </source>
</reference>
<dbReference type="Gene3D" id="3.50.50.60">
    <property type="entry name" value="FAD/NAD(P)-binding domain"/>
    <property type="match status" value="1"/>
</dbReference>
<keyword evidence="6" id="KW-0521">NADP</keyword>
<evidence type="ECO:0000313" key="9">
    <source>
        <dbReference type="EMBL" id="MFC3125115.1"/>
    </source>
</evidence>
<evidence type="ECO:0000313" key="10">
    <source>
        <dbReference type="Proteomes" id="UP001595593"/>
    </source>
</evidence>
<dbReference type="InterPro" id="IPR036188">
    <property type="entry name" value="FAD/NAD-bd_sf"/>
</dbReference>
<comment type="pathway">
    <text evidence="2">Siderophore biosynthesis.</text>
</comment>
<evidence type="ECO:0000256" key="3">
    <source>
        <dbReference type="ARBA" id="ARBA00007588"/>
    </source>
</evidence>
<dbReference type="SUPFAM" id="SSF51905">
    <property type="entry name" value="FAD/NAD(P)-binding domain"/>
    <property type="match status" value="1"/>
</dbReference>
<keyword evidence="10" id="KW-1185">Reference proteome</keyword>
<protein>
    <recommendedName>
        <fullName evidence="8">trimethylamine monooxygenase</fullName>
        <ecNumber evidence="8">1.14.13.148</ecNumber>
    </recommendedName>
</protein>
<dbReference type="Pfam" id="PF13434">
    <property type="entry name" value="Lys_Orn_oxgnase"/>
    <property type="match status" value="1"/>
</dbReference>
<evidence type="ECO:0000256" key="2">
    <source>
        <dbReference type="ARBA" id="ARBA00004924"/>
    </source>
</evidence>
<comment type="caution">
    <text evidence="9">The sequence shown here is derived from an EMBL/GenBank/DDBJ whole genome shotgun (WGS) entry which is preliminary data.</text>
</comment>
<evidence type="ECO:0000256" key="4">
    <source>
        <dbReference type="ARBA" id="ARBA00022630"/>
    </source>
</evidence>
<dbReference type="RefSeq" id="WP_379595599.1">
    <property type="nucleotide sequence ID" value="NZ_JBHRTN010000008.1"/>
</dbReference>
<evidence type="ECO:0000256" key="6">
    <source>
        <dbReference type="ARBA" id="ARBA00022857"/>
    </source>
</evidence>
<evidence type="ECO:0000256" key="8">
    <source>
        <dbReference type="ARBA" id="ARBA00034528"/>
    </source>
</evidence>